<dbReference type="SUPFAM" id="SSF46894">
    <property type="entry name" value="C-terminal effector domain of the bipartite response regulators"/>
    <property type="match status" value="1"/>
</dbReference>
<organism evidence="6 7">
    <name type="scientific">Sphingomonas paeninsulae</name>
    <dbReference type="NCBI Taxonomy" id="2319844"/>
    <lineage>
        <taxon>Bacteria</taxon>
        <taxon>Pseudomonadati</taxon>
        <taxon>Pseudomonadota</taxon>
        <taxon>Alphaproteobacteria</taxon>
        <taxon>Sphingomonadales</taxon>
        <taxon>Sphingomonadaceae</taxon>
        <taxon>Sphingomonas</taxon>
    </lineage>
</organism>
<evidence type="ECO:0000259" key="5">
    <source>
        <dbReference type="PROSITE" id="PS50043"/>
    </source>
</evidence>
<dbReference type="InterPro" id="IPR036388">
    <property type="entry name" value="WH-like_DNA-bd_sf"/>
</dbReference>
<dbReference type="KEGG" id="spha:D3Y57_04255"/>
<sequence>MVRQYVTISAVTRLTDRQRECLLLVLDHMDTKEIARALGLAPNTVKNHIDAGKAKLGVGSRLQAARIVRNAMREREFSTPSSLASLRDFAPASSLDLSRLADPGRHYLREDHIPFDLDMAMLQVGSEGAGTGVKVFDATVGERLLLIMAITLGCAICFGSLLAGIEALSALFRT</sequence>
<accession>A0A494TDB3</accession>
<evidence type="ECO:0000256" key="1">
    <source>
        <dbReference type="ARBA" id="ARBA00023015"/>
    </source>
</evidence>
<evidence type="ECO:0000256" key="4">
    <source>
        <dbReference type="SAM" id="Phobius"/>
    </source>
</evidence>
<dbReference type="InterPro" id="IPR000792">
    <property type="entry name" value="Tscrpt_reg_LuxR_C"/>
</dbReference>
<keyword evidence="4" id="KW-0472">Membrane</keyword>
<keyword evidence="2" id="KW-0238">DNA-binding</keyword>
<dbReference type="PRINTS" id="PR00038">
    <property type="entry name" value="HTHLUXR"/>
</dbReference>
<dbReference type="PROSITE" id="PS50043">
    <property type="entry name" value="HTH_LUXR_2"/>
    <property type="match status" value="1"/>
</dbReference>
<evidence type="ECO:0000313" key="6">
    <source>
        <dbReference type="EMBL" id="AYJ85244.1"/>
    </source>
</evidence>
<protein>
    <submittedName>
        <fullName evidence="6">LuxR family transcriptional regulator</fullName>
    </submittedName>
</protein>
<keyword evidence="6" id="KW-0614">Plasmid</keyword>
<keyword evidence="4" id="KW-0812">Transmembrane</keyword>
<dbReference type="AlphaFoldDB" id="A0A494TDB3"/>
<dbReference type="SMART" id="SM00421">
    <property type="entry name" value="HTH_LUXR"/>
    <property type="match status" value="1"/>
</dbReference>
<evidence type="ECO:0000256" key="2">
    <source>
        <dbReference type="ARBA" id="ARBA00023125"/>
    </source>
</evidence>
<dbReference type="GO" id="GO:0003677">
    <property type="term" value="F:DNA binding"/>
    <property type="evidence" value="ECO:0007669"/>
    <property type="project" value="UniProtKB-KW"/>
</dbReference>
<dbReference type="GO" id="GO:0006355">
    <property type="term" value="P:regulation of DNA-templated transcription"/>
    <property type="evidence" value="ECO:0007669"/>
    <property type="project" value="InterPro"/>
</dbReference>
<dbReference type="PANTHER" id="PTHR44688:SF16">
    <property type="entry name" value="DNA-BINDING TRANSCRIPTIONAL ACTIVATOR DEVR_DOSR"/>
    <property type="match status" value="1"/>
</dbReference>
<dbReference type="CDD" id="cd06170">
    <property type="entry name" value="LuxR_C_like"/>
    <property type="match status" value="1"/>
</dbReference>
<gene>
    <name evidence="6" type="ORF">D3Y57_04255</name>
</gene>
<feature type="transmembrane region" description="Helical" evidence="4">
    <location>
        <begin position="144"/>
        <end position="165"/>
    </location>
</feature>
<keyword evidence="7" id="KW-1185">Reference proteome</keyword>
<geneLocation type="plasmid" evidence="6">
    <name>unnamed1</name>
</geneLocation>
<keyword evidence="3" id="KW-0804">Transcription</keyword>
<proteinExistence type="predicted"/>
<dbReference type="Gene3D" id="1.10.10.10">
    <property type="entry name" value="Winged helix-like DNA-binding domain superfamily/Winged helix DNA-binding domain"/>
    <property type="match status" value="1"/>
</dbReference>
<evidence type="ECO:0000256" key="3">
    <source>
        <dbReference type="ARBA" id="ARBA00023163"/>
    </source>
</evidence>
<dbReference type="OrthoDB" id="7206433at2"/>
<evidence type="ECO:0000313" key="7">
    <source>
        <dbReference type="Proteomes" id="UP000276254"/>
    </source>
</evidence>
<feature type="domain" description="HTH luxR-type" evidence="5">
    <location>
        <begin position="7"/>
        <end position="72"/>
    </location>
</feature>
<keyword evidence="1" id="KW-0805">Transcription regulation</keyword>
<dbReference type="Pfam" id="PF00196">
    <property type="entry name" value="GerE"/>
    <property type="match status" value="1"/>
</dbReference>
<dbReference type="Proteomes" id="UP000276254">
    <property type="component" value="Plasmid unnamed1"/>
</dbReference>
<dbReference type="EMBL" id="CP032828">
    <property type="protein sequence ID" value="AYJ85244.1"/>
    <property type="molecule type" value="Genomic_DNA"/>
</dbReference>
<keyword evidence="4" id="KW-1133">Transmembrane helix</keyword>
<dbReference type="InterPro" id="IPR016032">
    <property type="entry name" value="Sig_transdc_resp-reg_C-effctor"/>
</dbReference>
<dbReference type="PANTHER" id="PTHR44688">
    <property type="entry name" value="DNA-BINDING TRANSCRIPTIONAL ACTIVATOR DEVR_DOSR"/>
    <property type="match status" value="1"/>
</dbReference>
<reference evidence="6 7" key="1">
    <citation type="submission" date="2018-09" db="EMBL/GenBank/DDBJ databases">
        <title>Sphingomonas peninsula sp. nov., isolated from fildes peninsula, Antarctic soil.</title>
        <authorList>
            <person name="Yingchao G."/>
        </authorList>
    </citation>
    <scope>NUCLEOTIDE SEQUENCE [LARGE SCALE GENOMIC DNA]</scope>
    <source>
        <strain evidence="6 7">YZ-8</strain>
        <plasmid evidence="6 7">unnamed1</plasmid>
    </source>
</reference>
<name>A0A494TDB3_SPHPE</name>